<reference evidence="4 5" key="1">
    <citation type="journal article" date="2024" name="bioRxiv">
        <title>A reference genome for Trichogramma kaykai: A tiny desert-dwelling parasitoid wasp with competing sex-ratio distorters.</title>
        <authorList>
            <person name="Culotta J."/>
            <person name="Lindsey A.R."/>
        </authorList>
    </citation>
    <scope>NUCLEOTIDE SEQUENCE [LARGE SCALE GENOMIC DNA]</scope>
    <source>
        <strain evidence="4 5">KSX58</strain>
    </source>
</reference>
<dbReference type="AlphaFoldDB" id="A0ABD2WGX9"/>
<proteinExistence type="predicted"/>
<sequence>MFNTNAFRDTYLRHHQFLIGIPDTNTRLKEFVRLYKRSLFDGDRLKAAVLEELIAHQGLFPRDEDKRFFLRLALDECHPRILDRLESIEPVNSFSSSYNVHKLSPDDKKSALHYLADKYEAAQSFDVKRDCYNLMLFFLKLDHLIVKSAVNRECTPRRLRIFIDQQGYNYLHGCCMVGQDKTLKSLLFRKVVDDSLMRLYPRSPLHLAAQYRHAACVKLLLDCRVDPNYLDLEDSTALHALSRPCMLRCRCRAAELSYCDCRRQVLEIVQLLVEKGANLEIRNVHGDTPLRAAVSRLDVEVTRALLDCGASPLSLTHGDRGVLFNASFTPLETRSYALTFNIIELAQLLKSRNIELQLSDRLRMVKCWIQVRGNEVDHLIPDDTGNVERDRCILVEIKKKIKLYEELAFCQDALDHLQERCANLGEKLSRCNPPCAPVRPEELVVDPWRTKVQRLHRIILTDEKTKTQLSLARLCEMNHLESDPLLKELNDPYPTIIRETAELSCETAFVNSIVKRRVASNLLKPVLNLELLGRDLFMTEAYSLNMTNDQCLAVVKVLSNERLLRLFQQTNIDAMGRFAWNIERENENDRRLVTNRSFFSDESKIFECLKNHCRALTSHGFYKLF</sequence>
<evidence type="ECO:0000313" key="5">
    <source>
        <dbReference type="Proteomes" id="UP001627154"/>
    </source>
</evidence>
<feature type="repeat" description="ANK" evidence="3">
    <location>
        <begin position="285"/>
        <end position="317"/>
    </location>
</feature>
<dbReference type="PROSITE" id="PS50088">
    <property type="entry name" value="ANK_REPEAT"/>
    <property type="match status" value="2"/>
</dbReference>
<keyword evidence="5" id="KW-1185">Reference proteome</keyword>
<dbReference type="SUPFAM" id="SSF48403">
    <property type="entry name" value="Ankyrin repeat"/>
    <property type="match status" value="1"/>
</dbReference>
<protein>
    <submittedName>
        <fullName evidence="4">Uncharacterized protein</fullName>
    </submittedName>
</protein>
<keyword evidence="1" id="KW-0677">Repeat</keyword>
<evidence type="ECO:0000256" key="2">
    <source>
        <dbReference type="ARBA" id="ARBA00023043"/>
    </source>
</evidence>
<dbReference type="PROSITE" id="PS50297">
    <property type="entry name" value="ANK_REP_REGION"/>
    <property type="match status" value="2"/>
</dbReference>
<feature type="repeat" description="ANK" evidence="3">
    <location>
        <begin position="200"/>
        <end position="232"/>
    </location>
</feature>
<dbReference type="EMBL" id="JBJJXI010000107">
    <property type="protein sequence ID" value="KAL3392135.1"/>
    <property type="molecule type" value="Genomic_DNA"/>
</dbReference>
<name>A0ABD2WGX9_9HYME</name>
<dbReference type="InterPro" id="IPR036770">
    <property type="entry name" value="Ankyrin_rpt-contain_sf"/>
</dbReference>
<dbReference type="SMART" id="SM00248">
    <property type="entry name" value="ANK"/>
    <property type="match status" value="4"/>
</dbReference>
<keyword evidence="2 3" id="KW-0040">ANK repeat</keyword>
<dbReference type="Pfam" id="PF13637">
    <property type="entry name" value="Ank_4"/>
    <property type="match status" value="1"/>
</dbReference>
<evidence type="ECO:0000256" key="3">
    <source>
        <dbReference type="PROSITE-ProRule" id="PRU00023"/>
    </source>
</evidence>
<dbReference type="PANTHER" id="PTHR24173">
    <property type="entry name" value="ANKYRIN REPEAT CONTAINING"/>
    <property type="match status" value="1"/>
</dbReference>
<dbReference type="Proteomes" id="UP001627154">
    <property type="component" value="Unassembled WGS sequence"/>
</dbReference>
<evidence type="ECO:0000313" key="4">
    <source>
        <dbReference type="EMBL" id="KAL3392135.1"/>
    </source>
</evidence>
<dbReference type="Gene3D" id="1.25.40.20">
    <property type="entry name" value="Ankyrin repeat-containing domain"/>
    <property type="match status" value="1"/>
</dbReference>
<organism evidence="4 5">
    <name type="scientific">Trichogramma kaykai</name>
    <dbReference type="NCBI Taxonomy" id="54128"/>
    <lineage>
        <taxon>Eukaryota</taxon>
        <taxon>Metazoa</taxon>
        <taxon>Ecdysozoa</taxon>
        <taxon>Arthropoda</taxon>
        <taxon>Hexapoda</taxon>
        <taxon>Insecta</taxon>
        <taxon>Pterygota</taxon>
        <taxon>Neoptera</taxon>
        <taxon>Endopterygota</taxon>
        <taxon>Hymenoptera</taxon>
        <taxon>Apocrita</taxon>
        <taxon>Proctotrupomorpha</taxon>
        <taxon>Chalcidoidea</taxon>
        <taxon>Trichogrammatidae</taxon>
        <taxon>Trichogramma</taxon>
    </lineage>
</organism>
<accession>A0ABD2WGX9</accession>
<comment type="caution">
    <text evidence="4">The sequence shown here is derived from an EMBL/GenBank/DDBJ whole genome shotgun (WGS) entry which is preliminary data.</text>
</comment>
<dbReference type="Pfam" id="PF12796">
    <property type="entry name" value="Ank_2"/>
    <property type="match status" value="1"/>
</dbReference>
<evidence type="ECO:0000256" key="1">
    <source>
        <dbReference type="ARBA" id="ARBA00022737"/>
    </source>
</evidence>
<gene>
    <name evidence="4" type="ORF">TKK_013446</name>
</gene>
<dbReference type="PANTHER" id="PTHR24173:SF74">
    <property type="entry name" value="ANKYRIN REPEAT DOMAIN-CONTAINING PROTEIN 16"/>
    <property type="match status" value="1"/>
</dbReference>
<dbReference type="InterPro" id="IPR002110">
    <property type="entry name" value="Ankyrin_rpt"/>
</dbReference>